<keyword evidence="1" id="KW-0812">Transmembrane</keyword>
<evidence type="ECO:0000256" key="1">
    <source>
        <dbReference type="SAM" id="Phobius"/>
    </source>
</evidence>
<feature type="transmembrane region" description="Helical" evidence="1">
    <location>
        <begin position="37"/>
        <end position="57"/>
    </location>
</feature>
<name>A0ABW2LK83_9PSEU</name>
<comment type="caution">
    <text evidence="2">The sequence shown here is derived from an EMBL/GenBank/DDBJ whole genome shotgun (WGS) entry which is preliminary data.</text>
</comment>
<evidence type="ECO:0000313" key="3">
    <source>
        <dbReference type="Proteomes" id="UP001596504"/>
    </source>
</evidence>
<keyword evidence="1" id="KW-0472">Membrane</keyword>
<proteinExistence type="predicted"/>
<organism evidence="2 3">
    <name type="scientific">Saccharopolyspora griseoalba</name>
    <dbReference type="NCBI Taxonomy" id="1431848"/>
    <lineage>
        <taxon>Bacteria</taxon>
        <taxon>Bacillati</taxon>
        <taxon>Actinomycetota</taxon>
        <taxon>Actinomycetes</taxon>
        <taxon>Pseudonocardiales</taxon>
        <taxon>Pseudonocardiaceae</taxon>
        <taxon>Saccharopolyspora</taxon>
    </lineage>
</organism>
<protein>
    <submittedName>
        <fullName evidence="2">Uncharacterized protein</fullName>
    </submittedName>
</protein>
<gene>
    <name evidence="2" type="ORF">ACFQRI_16150</name>
</gene>
<dbReference type="RefSeq" id="WP_380669307.1">
    <property type="nucleotide sequence ID" value="NZ_JBHTCJ010000007.1"/>
</dbReference>
<keyword evidence="3" id="KW-1185">Reference proteome</keyword>
<accession>A0ABW2LK83</accession>
<dbReference type="EMBL" id="JBHTCJ010000007">
    <property type="protein sequence ID" value="MFC7342937.1"/>
    <property type="molecule type" value="Genomic_DNA"/>
</dbReference>
<dbReference type="Proteomes" id="UP001596504">
    <property type="component" value="Unassembled WGS sequence"/>
</dbReference>
<sequence>MEKRERSDYERGLPGYHDPLAGFGGAPYARSALTLRLVLAGFGFAFSLVVGILILVWMPEGAWLGWVLLGVAVLAAANFAWVAHRKRRGEPG</sequence>
<reference evidence="3" key="1">
    <citation type="journal article" date="2019" name="Int. J. Syst. Evol. Microbiol.">
        <title>The Global Catalogue of Microorganisms (GCM) 10K type strain sequencing project: providing services to taxonomists for standard genome sequencing and annotation.</title>
        <authorList>
            <consortium name="The Broad Institute Genomics Platform"/>
            <consortium name="The Broad Institute Genome Sequencing Center for Infectious Disease"/>
            <person name="Wu L."/>
            <person name="Ma J."/>
        </authorList>
    </citation>
    <scope>NUCLEOTIDE SEQUENCE [LARGE SCALE GENOMIC DNA]</scope>
    <source>
        <strain evidence="3">WLHS5</strain>
    </source>
</reference>
<feature type="transmembrane region" description="Helical" evidence="1">
    <location>
        <begin position="63"/>
        <end position="83"/>
    </location>
</feature>
<evidence type="ECO:0000313" key="2">
    <source>
        <dbReference type="EMBL" id="MFC7342937.1"/>
    </source>
</evidence>
<keyword evidence="1" id="KW-1133">Transmembrane helix</keyword>